<protein>
    <submittedName>
        <fullName evidence="1">Uncharacterized protein</fullName>
    </submittedName>
</protein>
<dbReference type="EMBL" id="CM055092">
    <property type="protein sequence ID" value="KAJ7569430.1"/>
    <property type="molecule type" value="Genomic_DNA"/>
</dbReference>
<gene>
    <name evidence="1" type="ORF">O6H91_01G077500</name>
</gene>
<evidence type="ECO:0000313" key="1">
    <source>
        <dbReference type="EMBL" id="KAJ7569430.1"/>
    </source>
</evidence>
<dbReference type="Proteomes" id="UP001162992">
    <property type="component" value="Chromosome 1"/>
</dbReference>
<evidence type="ECO:0000313" key="2">
    <source>
        <dbReference type="Proteomes" id="UP001162992"/>
    </source>
</evidence>
<comment type="caution">
    <text evidence="1">The sequence shown here is derived from an EMBL/GenBank/DDBJ whole genome shotgun (WGS) entry which is preliminary data.</text>
</comment>
<proteinExistence type="predicted"/>
<organism evidence="1 2">
    <name type="scientific">Diphasiastrum complanatum</name>
    <name type="common">Issler's clubmoss</name>
    <name type="synonym">Lycopodium complanatum</name>
    <dbReference type="NCBI Taxonomy" id="34168"/>
    <lineage>
        <taxon>Eukaryota</taxon>
        <taxon>Viridiplantae</taxon>
        <taxon>Streptophyta</taxon>
        <taxon>Embryophyta</taxon>
        <taxon>Tracheophyta</taxon>
        <taxon>Lycopodiopsida</taxon>
        <taxon>Lycopodiales</taxon>
        <taxon>Lycopodiaceae</taxon>
        <taxon>Lycopodioideae</taxon>
        <taxon>Diphasiastrum</taxon>
    </lineage>
</organism>
<sequence length="2102" mass="226806">MTDPGANSGSKFLVNAEQGSMGAGTGGKTNVDSKCLSWQAAFQQAEAEFRLEVAAQEDFKEQLSYLEEGRNYLDLRSGEGFSIGIQSTSPTDPLADQLLPSKGEGVVDNVLVTLEYGDHVEDSMVTGQHDPVRKESDSSGVHVGSKGQSYSRRNRLRSNRYGNGHISPKAMEKVLGGVDPAIMYTSLQECAFSSDVQDMHENEACISTRFHIVSTKDQHVSSQYENGSGDVTKEEKSGSLNGLHIATEYQTSKNMSLAEVSFELGSDLKNVRHNTACAPLLQGPEGRNISSGDINAVHCASINSSNSDYFPYTGIHTFNANQATVETRKMDQDKLEKLPVSTICAKRACEQSIIHSGCKASTENTTVEKLSVNADGTDGCLITPQGNVENMKAIPDPKVPNFDENSRVMALSNSYSETAELLQVVKTIKDVAVDHNESLSRNGVQASQDDLQFGAEIVQVKLEDNPSNDNMSDLSASGETCRLKDTNGLLKSVGQEAGTLQASLQSTSTIHRGASRRLSSTASSTINKFHGVILPWQKEKNPKVASEAEKLKVSISLAARKAHKDIILEDAEAIKVSQKHTAEWGSRKAAPEHSRRKTHWDLVLEEMAWMANDFMQERLWKTAAAVQVCQRVAQDRCLVHYDTTALEKQQRIISSGLAKCVMKYWQLAESMLLRESCEESHRLNDADTGGTSEAVPMDVDNLTLRMAATIEQNDKYKTSSSLQDYAHRFLLSSLGKDLISKATGPLTPRRVSGDVVLHNSCERLCPKENLFYIAPQGASELYRISAESDWAAIEAEHEQTMQEQAAAFAEAEAQATIMGSGSGLPSFVDEIRSFIIQSSTRTGLTGEGDELEFQCLSGNLNTSVGANMLISKKKRQQMPKVGMPSEGSSLAAPDTFTSLPSLHVNGKRSFNSSFDPNTMSVGNIPTKRMRTAAITARQRASGSATPPISNAGITDVVYREKTLTRTFNSQKEDFLGVFDDSVLVRTAEAEISPNSSILGSSSYGTYNAPKLKKKKKIKQLHAGLPLSSIVDGAAHLYSAEKAMNSDYTWQQEVHQEHEQNEQLKRKGDQILQMSSNNSMSDGGFESVIEMPGTPGSQGAAVGQQPSKKVRLAKQCSDGNPDGVSTIRAAQTSPNNILRQNFVRDQLRKTKASKAPLLQASTTQAGAGIPWSMIEDQAIIALVHDLGPNWELVSDVLSMSSQLKGVFRKPKDCKERHKVLLEHLSTDDGDSPDDFTSPQGHPSALSGIPKSNSRMLLQRLQGPMEEHSLKIHLEQIVHLVLQDRARKHQIKHDSQEMQEILSVHISHANAVSQFNASSLTGGCFTPLDLCERTPLNGDIPTNAFAVQPANMSGIGFPALLAAGSDLRPSSAGLPFLPSLHMGPTLSASSMAMNAARDAQRMATATRPLSAEEQRLRYTQMVTGRGFPQGTSSPGNFSLMNLPHLSDCPVPILPTPNNGSMIGGRSRAMTLPRPGMQSMFPPGVSGMSSTGMNDVLPSGGVAMAGTAGSLMVGSIAGQFNLLRQSGDALQMVQSGQCTEEQRQMLIQELQHHAAQGNTNAAAALNSLSGNVPSTIVSSPKQGYMVQQQHNTLAQHPQNANQAYIAAVRMAKERQLQQHQEQQKRILQQQQLHQPNLIQPQPPLAQQQHVVTQQLQMQPQSQQLFLQQQQLQQQSAGPGIPSSTLQQQPPQTLVPQTLHIAEPQQHSISQPQQPQTLGQIGQLSSQPKLPQQKQLQRHQLQQQFLPTKGPKGAGRSGAMVLPVLPPQPGRSNLLTGQGMANQQSTQMPQIPHQMQGQRALSAAGPVQLPNQLNASQHGNAGHAVQLQGQAQGQVHANVLTPNTAVVAQQPKGLLLQPQPPLKQQQTQLPLQPPPSTSAIQLQQQPLPSSLLLPQQQSQLPPVSIPMLPQSPPPQSPQYQLRRQTQQPQPPHRRLQQRQISSSTGLQIATTMGKNSFQQPTPVSSRAVSNSGPLPFNMATAATGPSITGLTAPSVPLSSTISSTVSTQSTTWKSGQGFSPMSACAAGVYNLTRSHNPSTNQLSPSPQSLAGHHAVPNSAAISQRSVPPGTIVGSVPISGPGIISIQVPVASAVADSTVATSPTSLR</sequence>
<name>A0ACC2ESG3_DIPCM</name>
<reference evidence="2" key="1">
    <citation type="journal article" date="2024" name="Proc. Natl. Acad. Sci. U.S.A.">
        <title>Extraordinary preservation of gene collinearity over three hundred million years revealed in homosporous lycophytes.</title>
        <authorList>
            <person name="Li C."/>
            <person name="Wickell D."/>
            <person name="Kuo L.Y."/>
            <person name="Chen X."/>
            <person name="Nie B."/>
            <person name="Liao X."/>
            <person name="Peng D."/>
            <person name="Ji J."/>
            <person name="Jenkins J."/>
            <person name="Williams M."/>
            <person name="Shu S."/>
            <person name="Plott C."/>
            <person name="Barry K."/>
            <person name="Rajasekar S."/>
            <person name="Grimwood J."/>
            <person name="Han X."/>
            <person name="Sun S."/>
            <person name="Hou Z."/>
            <person name="He W."/>
            <person name="Dai G."/>
            <person name="Sun C."/>
            <person name="Schmutz J."/>
            <person name="Leebens-Mack J.H."/>
            <person name="Li F.W."/>
            <person name="Wang L."/>
        </authorList>
    </citation>
    <scope>NUCLEOTIDE SEQUENCE [LARGE SCALE GENOMIC DNA]</scope>
    <source>
        <strain evidence="2">cv. PW_Plant_1</strain>
    </source>
</reference>
<accession>A0ACC2ESG3</accession>
<keyword evidence="2" id="KW-1185">Reference proteome</keyword>